<dbReference type="InterPro" id="IPR027417">
    <property type="entry name" value="P-loop_NTPase"/>
</dbReference>
<sequence>MPDAVALDAVAVTGMTVHLGHHGTRVLDGVDVTVPAGTSLLVLGPSGCGKSTFLRALVGVVPHTLPGSVAGGLRVAGLDPREVPPPVLATRVGLVQQRPGDQLCLARVDEELRFALENRGADPRTMDDRAAAALAAVGAAHLHDRPTHALSGGEAQRVAVAAALVTDPELVVLDEPTALLDPAAAHEVGSLVAGLARTPRPDGEASPGRLAHRSVVLVEHRLDDLGALPGATLVLDRAGRVVAHGPTHRVLREHARDLADLGCWLPLAVRLEQAGAPGPLGSPATDDWLVDLVRSSPAGSTAPDRPLAATPAGTVRPVALRARGLAVHRGGLGAGRARRGEHPVVRDVDLDVRAGEVLAVVGPNGGGKSTLLRGLAGLERTTGDVATATGEPVAMVFQDPEHQLVARTVREEVAWSARLARLADVDARVARTLAAFGLTHLADTNPYRLSGGEQRRLSLATATVLDPPVLLADEPTFGLDRGQADAAARVLRGRADAGGAVVVVSHDLSLVAAIADRVAVVVDGALTTVAEPSTVLADDALCALAGLRRPPLLDWWARTGRARGLDPGALVRALDTLSGAACDAVASDGGSGVPEPGALVSAEVAP</sequence>
<comment type="similarity">
    <text evidence="1">Belongs to the ABC transporter superfamily.</text>
</comment>
<comment type="caution">
    <text evidence="6">The sequence shown here is derived from an EMBL/GenBank/DDBJ whole genome shotgun (WGS) entry which is preliminary data.</text>
</comment>
<evidence type="ECO:0000313" key="7">
    <source>
        <dbReference type="Proteomes" id="UP000316659"/>
    </source>
</evidence>
<dbReference type="InterPro" id="IPR003593">
    <property type="entry name" value="AAA+_ATPase"/>
</dbReference>
<evidence type="ECO:0000256" key="4">
    <source>
        <dbReference type="ARBA" id="ARBA00022840"/>
    </source>
</evidence>
<proteinExistence type="inferred from homology"/>
<evidence type="ECO:0000259" key="5">
    <source>
        <dbReference type="PROSITE" id="PS50893"/>
    </source>
</evidence>
<evidence type="ECO:0000256" key="2">
    <source>
        <dbReference type="ARBA" id="ARBA00022448"/>
    </source>
</evidence>
<dbReference type="Gene3D" id="3.40.50.300">
    <property type="entry name" value="P-loop containing nucleotide triphosphate hydrolases"/>
    <property type="match status" value="2"/>
</dbReference>
<dbReference type="InterPro" id="IPR050095">
    <property type="entry name" value="ECF_ABC_transporter_ATP-bd"/>
</dbReference>
<dbReference type="GO" id="GO:0016887">
    <property type="term" value="F:ATP hydrolysis activity"/>
    <property type="evidence" value="ECO:0007669"/>
    <property type="project" value="InterPro"/>
</dbReference>
<organism evidence="6 7">
    <name type="scientific">Cellulosimicrobium cellulans</name>
    <name type="common">Arthrobacter luteus</name>
    <dbReference type="NCBI Taxonomy" id="1710"/>
    <lineage>
        <taxon>Bacteria</taxon>
        <taxon>Bacillati</taxon>
        <taxon>Actinomycetota</taxon>
        <taxon>Actinomycetes</taxon>
        <taxon>Micrococcales</taxon>
        <taxon>Promicromonosporaceae</taxon>
        <taxon>Cellulosimicrobium</taxon>
    </lineage>
</organism>
<dbReference type="GO" id="GO:0043190">
    <property type="term" value="C:ATP-binding cassette (ABC) transporter complex"/>
    <property type="evidence" value="ECO:0007669"/>
    <property type="project" value="TreeGrafter"/>
</dbReference>
<dbReference type="PANTHER" id="PTHR43553">
    <property type="entry name" value="HEAVY METAL TRANSPORTER"/>
    <property type="match status" value="1"/>
</dbReference>
<dbReference type="Pfam" id="PF00005">
    <property type="entry name" value="ABC_tran"/>
    <property type="match status" value="2"/>
</dbReference>
<reference evidence="6 7" key="1">
    <citation type="submission" date="2019-06" db="EMBL/GenBank/DDBJ databases">
        <title>Whole genome shotgun sequence of Cellulosimicrobium cellulans NBRC 15516.</title>
        <authorList>
            <person name="Hosoyama A."/>
            <person name="Uohara A."/>
            <person name="Ohji S."/>
            <person name="Ichikawa N."/>
        </authorList>
    </citation>
    <scope>NUCLEOTIDE SEQUENCE [LARGE SCALE GENOMIC DNA]</scope>
    <source>
        <strain evidence="6 7">NBRC 15516</strain>
    </source>
</reference>
<keyword evidence="3" id="KW-0547">Nucleotide-binding</keyword>
<dbReference type="SUPFAM" id="SSF52540">
    <property type="entry name" value="P-loop containing nucleoside triphosphate hydrolases"/>
    <property type="match status" value="2"/>
</dbReference>
<dbReference type="PROSITE" id="PS00211">
    <property type="entry name" value="ABC_TRANSPORTER_1"/>
    <property type="match status" value="2"/>
</dbReference>
<dbReference type="AlphaFoldDB" id="A0A4Y4DVA8"/>
<evidence type="ECO:0000256" key="3">
    <source>
        <dbReference type="ARBA" id="ARBA00022741"/>
    </source>
</evidence>
<evidence type="ECO:0000256" key="1">
    <source>
        <dbReference type="ARBA" id="ARBA00005417"/>
    </source>
</evidence>
<feature type="domain" description="ABC transporter" evidence="5">
    <location>
        <begin position="5"/>
        <end position="263"/>
    </location>
</feature>
<keyword evidence="4 6" id="KW-0067">ATP-binding</keyword>
<feature type="domain" description="ABC transporter" evidence="5">
    <location>
        <begin position="320"/>
        <end position="548"/>
    </location>
</feature>
<dbReference type="InterPro" id="IPR015856">
    <property type="entry name" value="ABC_transpr_CbiO/EcfA_su"/>
</dbReference>
<dbReference type="PANTHER" id="PTHR43553:SF24">
    <property type="entry name" value="ENERGY-COUPLING FACTOR TRANSPORTER ATP-BINDING PROTEIN ECFA1"/>
    <property type="match status" value="1"/>
</dbReference>
<evidence type="ECO:0000313" key="6">
    <source>
        <dbReference type="EMBL" id="GED08633.1"/>
    </source>
</evidence>
<dbReference type="InterPro" id="IPR017871">
    <property type="entry name" value="ABC_transporter-like_CS"/>
</dbReference>
<dbReference type="Proteomes" id="UP000316659">
    <property type="component" value="Unassembled WGS sequence"/>
</dbReference>
<keyword evidence="2" id="KW-0813">Transport</keyword>
<dbReference type="GO" id="GO:0005524">
    <property type="term" value="F:ATP binding"/>
    <property type="evidence" value="ECO:0007669"/>
    <property type="project" value="UniProtKB-KW"/>
</dbReference>
<protein>
    <submittedName>
        <fullName evidence="6">Putative HMP/thiamine import ATP-binding protein YkoD</fullName>
    </submittedName>
</protein>
<gene>
    <name evidence="6" type="primary">ykoD</name>
    <name evidence="6" type="ORF">CCE02nite_06320</name>
</gene>
<dbReference type="PROSITE" id="PS50893">
    <property type="entry name" value="ABC_TRANSPORTER_2"/>
    <property type="match status" value="2"/>
</dbReference>
<dbReference type="EMBL" id="BJNZ01000003">
    <property type="protein sequence ID" value="GED08633.1"/>
    <property type="molecule type" value="Genomic_DNA"/>
</dbReference>
<dbReference type="CDD" id="cd03225">
    <property type="entry name" value="ABC_cobalt_CbiO_domain1"/>
    <property type="match status" value="2"/>
</dbReference>
<dbReference type="InterPro" id="IPR003439">
    <property type="entry name" value="ABC_transporter-like_ATP-bd"/>
</dbReference>
<accession>A0A4Y4DVA8</accession>
<dbReference type="SMART" id="SM00382">
    <property type="entry name" value="AAA"/>
    <property type="match status" value="2"/>
</dbReference>
<name>A0A4Y4DVA8_CELCE</name>
<dbReference type="GO" id="GO:0042626">
    <property type="term" value="F:ATPase-coupled transmembrane transporter activity"/>
    <property type="evidence" value="ECO:0007669"/>
    <property type="project" value="TreeGrafter"/>
</dbReference>